<feature type="compositionally biased region" description="Acidic residues" evidence="1">
    <location>
        <begin position="332"/>
        <end position="349"/>
    </location>
</feature>
<feature type="compositionally biased region" description="Acidic residues" evidence="1">
    <location>
        <begin position="367"/>
        <end position="376"/>
    </location>
</feature>
<dbReference type="Proteomes" id="UP000078396">
    <property type="component" value="Unassembled WGS sequence"/>
</dbReference>
<evidence type="ECO:0000313" key="2">
    <source>
        <dbReference type="EMBL" id="OAN36905.1"/>
    </source>
</evidence>
<feature type="compositionally biased region" description="Low complexity" evidence="1">
    <location>
        <begin position="316"/>
        <end position="329"/>
    </location>
</feature>
<organism evidence="2 3">
    <name type="scientific">Mycolicibacterium iranicum</name>
    <name type="common">Mycobacterium iranicum</name>
    <dbReference type="NCBI Taxonomy" id="912594"/>
    <lineage>
        <taxon>Bacteria</taxon>
        <taxon>Bacillati</taxon>
        <taxon>Actinomycetota</taxon>
        <taxon>Actinomycetes</taxon>
        <taxon>Mycobacteriales</taxon>
        <taxon>Mycobacteriaceae</taxon>
        <taxon>Mycolicibacterium</taxon>
    </lineage>
</organism>
<feature type="compositionally biased region" description="Acidic residues" evidence="1">
    <location>
        <begin position="280"/>
        <end position="291"/>
    </location>
</feature>
<evidence type="ECO:0000313" key="3">
    <source>
        <dbReference type="Proteomes" id="UP000078396"/>
    </source>
</evidence>
<evidence type="ECO:0000256" key="1">
    <source>
        <dbReference type="SAM" id="MobiDB-lite"/>
    </source>
</evidence>
<dbReference type="EMBL" id="LWCS01000032">
    <property type="protein sequence ID" value="OAN36905.1"/>
    <property type="molecule type" value="Genomic_DNA"/>
</dbReference>
<proteinExistence type="predicted"/>
<gene>
    <name evidence="2" type="ORF">A4X20_06915</name>
</gene>
<sequence>MGASAVSMPSTPVSQGRESNPATTTLSLTALSAPLQPASSAPIDLGALEPEVRAFLESSSINSAIKNIYNAVEPWVDWGFELAQYVVGWIPVAGYFAPQITILYNFGEQIVQSVVFNLDDWIFGPLPFFDGLRNVISDTWDAGWNLLYNELAWLLPPLPPLPPIPPCPSWLCGSAVAEATLATVPDADLEQRPGDSLTELLKFQADAAKTLTQSLGEALALLAKDLVATGGQAVTDLFKHGLVTAAVNALQATWESIVVRGGQAADGFTEYLDSQRDYFGEEQESDGEILSEESHEPVDLATPEDDEVVDPTVAESDSSNTDSDAATVDEAPSADDVMEDVELGDEPNEPNDPGDAAVETTEPAPDPADDDAEQDATEAPSPSDADEAGGDDTADPSGAES</sequence>
<feature type="compositionally biased region" description="Acidic residues" evidence="1">
    <location>
        <begin position="384"/>
        <end position="394"/>
    </location>
</feature>
<dbReference type="AlphaFoldDB" id="A0A178LTI8"/>
<reference evidence="2 3" key="1">
    <citation type="submission" date="2016-04" db="EMBL/GenBank/DDBJ databases">
        <title>Draft Genome Sequences of Staphylococcus capitis Strain H36, S. capitis Strain H65, S. cohnii Strain H62, S. hominis Strain H69, Mycobacterium iranicum Strain H39, Plantibacter sp. Strain H53, Pseudomonas oryzihabitans Strain H72, and Microbacterium sp. Strain H83, isolated from residential settings.</title>
        <authorList>
            <person name="Lymperopoulou D."/>
            <person name="Adams R.I."/>
            <person name="Lindow S."/>
            <person name="Coil D.A."/>
            <person name="Jospin G."/>
            <person name="Eisen J.A."/>
        </authorList>
    </citation>
    <scope>NUCLEOTIDE SEQUENCE [LARGE SCALE GENOMIC DNA]</scope>
    <source>
        <strain evidence="2 3">H39</strain>
    </source>
</reference>
<comment type="caution">
    <text evidence="2">The sequence shown here is derived from an EMBL/GenBank/DDBJ whole genome shotgun (WGS) entry which is preliminary data.</text>
</comment>
<feature type="region of interest" description="Disordered" evidence="1">
    <location>
        <begin position="280"/>
        <end position="401"/>
    </location>
</feature>
<feature type="compositionally biased region" description="Polar residues" evidence="1">
    <location>
        <begin position="7"/>
        <end position="20"/>
    </location>
</feature>
<feature type="region of interest" description="Disordered" evidence="1">
    <location>
        <begin position="1"/>
        <end position="21"/>
    </location>
</feature>
<accession>A0A178LTI8</accession>
<name>A0A178LTI8_MYCIR</name>
<protein>
    <submittedName>
        <fullName evidence="2">Uncharacterized protein</fullName>
    </submittedName>
</protein>